<evidence type="ECO:0000256" key="3">
    <source>
        <dbReference type="ARBA" id="ARBA00022723"/>
    </source>
</evidence>
<keyword evidence="4 8" id="KW-0560">Oxidoreductase</keyword>
<dbReference type="CDD" id="cd11061">
    <property type="entry name" value="CYP67-like"/>
    <property type="match status" value="1"/>
</dbReference>
<dbReference type="PANTHER" id="PTHR24305">
    <property type="entry name" value="CYTOCHROME P450"/>
    <property type="match status" value="1"/>
</dbReference>
<keyword evidence="10" id="KW-1185">Reference proteome</keyword>
<organism evidence="9 10">
    <name type="scientific">Aspergillus ibericus CBS 121593</name>
    <dbReference type="NCBI Taxonomy" id="1448316"/>
    <lineage>
        <taxon>Eukaryota</taxon>
        <taxon>Fungi</taxon>
        <taxon>Dikarya</taxon>
        <taxon>Ascomycota</taxon>
        <taxon>Pezizomycotina</taxon>
        <taxon>Eurotiomycetes</taxon>
        <taxon>Eurotiomycetidae</taxon>
        <taxon>Eurotiales</taxon>
        <taxon>Aspergillaceae</taxon>
        <taxon>Aspergillus</taxon>
        <taxon>Aspergillus subgen. Circumdati</taxon>
    </lineage>
</organism>
<dbReference type="InterPro" id="IPR036396">
    <property type="entry name" value="Cyt_P450_sf"/>
</dbReference>
<dbReference type="SUPFAM" id="SSF48264">
    <property type="entry name" value="Cytochrome P450"/>
    <property type="match status" value="1"/>
</dbReference>
<evidence type="ECO:0000256" key="1">
    <source>
        <dbReference type="ARBA" id="ARBA00001971"/>
    </source>
</evidence>
<evidence type="ECO:0000256" key="5">
    <source>
        <dbReference type="ARBA" id="ARBA00023004"/>
    </source>
</evidence>
<dbReference type="Gene3D" id="1.10.630.10">
    <property type="entry name" value="Cytochrome P450"/>
    <property type="match status" value="1"/>
</dbReference>
<dbReference type="PRINTS" id="PR00463">
    <property type="entry name" value="EP450I"/>
</dbReference>
<dbReference type="InterPro" id="IPR001128">
    <property type="entry name" value="Cyt_P450"/>
</dbReference>
<dbReference type="GO" id="GO:0005506">
    <property type="term" value="F:iron ion binding"/>
    <property type="evidence" value="ECO:0007669"/>
    <property type="project" value="InterPro"/>
</dbReference>
<keyword evidence="5 7" id="KW-0408">Iron</keyword>
<dbReference type="Proteomes" id="UP000249402">
    <property type="component" value="Unassembled WGS sequence"/>
</dbReference>
<dbReference type="EMBL" id="KZ824495">
    <property type="protein sequence ID" value="RAK95353.1"/>
    <property type="molecule type" value="Genomic_DNA"/>
</dbReference>
<keyword evidence="3 7" id="KW-0479">Metal-binding</keyword>
<evidence type="ECO:0000256" key="6">
    <source>
        <dbReference type="ARBA" id="ARBA00023033"/>
    </source>
</evidence>
<gene>
    <name evidence="9" type="ORF">BO80DRAFT_419164</name>
</gene>
<evidence type="ECO:0000256" key="2">
    <source>
        <dbReference type="ARBA" id="ARBA00010617"/>
    </source>
</evidence>
<dbReference type="AlphaFoldDB" id="A0A395GMW1"/>
<dbReference type="GO" id="GO:0004497">
    <property type="term" value="F:monooxygenase activity"/>
    <property type="evidence" value="ECO:0007669"/>
    <property type="project" value="UniProtKB-KW"/>
</dbReference>
<dbReference type="PROSITE" id="PS00086">
    <property type="entry name" value="CYTOCHROME_P450"/>
    <property type="match status" value="1"/>
</dbReference>
<dbReference type="VEuPathDB" id="FungiDB:BO80DRAFT_419164"/>
<keyword evidence="7 8" id="KW-0349">Heme</keyword>
<accession>A0A395GMW1</accession>
<comment type="similarity">
    <text evidence="2 8">Belongs to the cytochrome P450 family.</text>
</comment>
<comment type="cofactor">
    <cofactor evidence="1 7">
        <name>heme</name>
        <dbReference type="ChEBI" id="CHEBI:30413"/>
    </cofactor>
</comment>
<dbReference type="InterPro" id="IPR017972">
    <property type="entry name" value="Cyt_P450_CS"/>
</dbReference>
<evidence type="ECO:0000313" key="9">
    <source>
        <dbReference type="EMBL" id="RAK95353.1"/>
    </source>
</evidence>
<dbReference type="PRINTS" id="PR00385">
    <property type="entry name" value="P450"/>
</dbReference>
<evidence type="ECO:0000313" key="10">
    <source>
        <dbReference type="Proteomes" id="UP000249402"/>
    </source>
</evidence>
<evidence type="ECO:0000256" key="7">
    <source>
        <dbReference type="PIRSR" id="PIRSR602401-1"/>
    </source>
</evidence>
<proteinExistence type="inferred from homology"/>
<evidence type="ECO:0000256" key="4">
    <source>
        <dbReference type="ARBA" id="ARBA00023002"/>
    </source>
</evidence>
<dbReference type="InterPro" id="IPR050121">
    <property type="entry name" value="Cytochrome_P450_monoxygenase"/>
</dbReference>
<dbReference type="PANTHER" id="PTHR24305:SF172">
    <property type="entry name" value="P450, PUTATIVE (EUROFUNG)-RELATED"/>
    <property type="match status" value="1"/>
</dbReference>
<keyword evidence="6 8" id="KW-0503">Monooxygenase</keyword>
<sequence length="511" mass="58073">MTISLILAALFAYLCVRPILSYLYDAKGLRRYPNVNFLAGFTSLAYVWERRRSFRTRHLYLHHQRHPILRLGPNTLSFADPGAIKDIYGHGTPCRKDDIYTLTVGSHAHILNVLDRDDHARKRRMLSHAFATRNLEHWEFKISDKINKLIAQLDRRCTLPLSVGKQVRASDLTVNFRLWSNLFTIDALADIALSEQLGMLDSGTDTIQVDGRDGNLSYIDSLRGGNNVLSHFVGATEWFSLFKTVSGFFSPRSRKQWEHGRNFGRIASALADKRLQRHDRGDRLSDLFACLIEDKAGEARCLDRGEIEAETNLLLDAGSDTTAIALTHALYHLLKNPHCLAKLRAEVNEALSGDTIASYAKVKHLPYLKACLEESLRLLPPVSRGLERRTPPEGMQILGQMIPGDVAVSVPTYIVHRDPSLFPDPNVYRPERWLENGEQAKQMREAFIPFSSGARGCIGRNITMMEQQIFIATLVHRYNFALPSPDWTLDWQEAFLLWPSQMPLKIWSIDD</sequence>
<protein>
    <submittedName>
        <fullName evidence="9">Benzoate 4-monooxygenase cytochrome P450</fullName>
    </submittedName>
</protein>
<dbReference type="OrthoDB" id="2789670at2759"/>
<dbReference type="InterPro" id="IPR002401">
    <property type="entry name" value="Cyt_P450_E_grp-I"/>
</dbReference>
<feature type="binding site" description="axial binding residue" evidence="7">
    <location>
        <position position="457"/>
    </location>
    <ligand>
        <name>heme</name>
        <dbReference type="ChEBI" id="CHEBI:30413"/>
    </ligand>
    <ligandPart>
        <name>Fe</name>
        <dbReference type="ChEBI" id="CHEBI:18248"/>
    </ligandPart>
</feature>
<dbReference type="RefSeq" id="XP_025569681.1">
    <property type="nucleotide sequence ID" value="XM_025718296.1"/>
</dbReference>
<dbReference type="GO" id="GO:0020037">
    <property type="term" value="F:heme binding"/>
    <property type="evidence" value="ECO:0007669"/>
    <property type="project" value="InterPro"/>
</dbReference>
<name>A0A395GMW1_9EURO</name>
<evidence type="ECO:0000256" key="8">
    <source>
        <dbReference type="RuleBase" id="RU000461"/>
    </source>
</evidence>
<reference evidence="9 10" key="1">
    <citation type="submission" date="2018-02" db="EMBL/GenBank/DDBJ databases">
        <title>The genomes of Aspergillus section Nigri reveals drivers in fungal speciation.</title>
        <authorList>
            <consortium name="DOE Joint Genome Institute"/>
            <person name="Vesth T.C."/>
            <person name="Nybo J."/>
            <person name="Theobald S."/>
            <person name="Brandl J."/>
            <person name="Frisvad J.C."/>
            <person name="Nielsen K.F."/>
            <person name="Lyhne E.K."/>
            <person name="Kogle M.E."/>
            <person name="Kuo A."/>
            <person name="Riley R."/>
            <person name="Clum A."/>
            <person name="Nolan M."/>
            <person name="Lipzen A."/>
            <person name="Salamov A."/>
            <person name="Henrissat B."/>
            <person name="Wiebenga A."/>
            <person name="De vries R.P."/>
            <person name="Grigoriev I.V."/>
            <person name="Mortensen U.H."/>
            <person name="Andersen M.R."/>
            <person name="Baker S.E."/>
        </authorList>
    </citation>
    <scope>NUCLEOTIDE SEQUENCE [LARGE SCALE GENOMIC DNA]</scope>
    <source>
        <strain evidence="9 10">CBS 121593</strain>
    </source>
</reference>
<dbReference type="GeneID" id="37223161"/>
<dbReference type="Pfam" id="PF00067">
    <property type="entry name" value="p450"/>
    <property type="match status" value="1"/>
</dbReference>
<dbReference type="GO" id="GO:0016705">
    <property type="term" value="F:oxidoreductase activity, acting on paired donors, with incorporation or reduction of molecular oxygen"/>
    <property type="evidence" value="ECO:0007669"/>
    <property type="project" value="InterPro"/>
</dbReference>
<dbReference type="STRING" id="1448316.A0A395GMW1"/>